<proteinExistence type="predicted"/>
<evidence type="ECO:0000256" key="2">
    <source>
        <dbReference type="ARBA" id="ARBA00022679"/>
    </source>
</evidence>
<dbReference type="GO" id="GO:0009307">
    <property type="term" value="P:DNA restriction-modification system"/>
    <property type="evidence" value="ECO:0007669"/>
    <property type="project" value="InterPro"/>
</dbReference>
<dbReference type="RefSeq" id="WP_118160509.1">
    <property type="nucleotide sequence ID" value="NZ_QRYC01000018.1"/>
</dbReference>
<accession>A0A412TNJ8</accession>
<dbReference type="SUPFAM" id="SSF53335">
    <property type="entry name" value="S-adenosyl-L-methionine-dependent methyltransferases"/>
    <property type="match status" value="1"/>
</dbReference>
<sequence length="294" mass="33745">MNLTPLRYPGGKSVMTPFFIDLLNANSMKNMVYAEPYAGGAGTAINLLLNNNVDRILINDANVCIYSFWHYLLECKSDFIHRVRDTEVTINEWYKQREILKQARQPSFDVGFATFFLSRTNRSGILTAGPIGGNSQEKQDSAKYKIDCRFNKEDLCTRMSNIIDRAGQIEVSNEDALSFLGKISGNNIIVYLDPPYYVNGKSLYMNYYTHNDHLELSKYLKGTNRFKWILSYDNAPEIREMYLEFDLYSFELSYTAQNVKQGSELLTHSKNIILPANKSIRRSSSDIVLNKIIL</sequence>
<evidence type="ECO:0000313" key="4">
    <source>
        <dbReference type="EMBL" id="RGU55394.1"/>
    </source>
</evidence>
<dbReference type="PRINTS" id="PR00505">
    <property type="entry name" value="D12N6MTFRASE"/>
</dbReference>
<evidence type="ECO:0000256" key="1">
    <source>
        <dbReference type="ARBA" id="ARBA00022603"/>
    </source>
</evidence>
<keyword evidence="2" id="KW-0808">Transferase</keyword>
<keyword evidence="3" id="KW-0949">S-adenosyl-L-methionine</keyword>
<evidence type="ECO:0000256" key="3">
    <source>
        <dbReference type="ARBA" id="ARBA00022691"/>
    </source>
</evidence>
<dbReference type="GO" id="GO:0032259">
    <property type="term" value="P:methylation"/>
    <property type="evidence" value="ECO:0007669"/>
    <property type="project" value="UniProtKB-KW"/>
</dbReference>
<organism evidence="4 5">
    <name type="scientific">Odoribacter splanchnicus</name>
    <dbReference type="NCBI Taxonomy" id="28118"/>
    <lineage>
        <taxon>Bacteria</taxon>
        <taxon>Pseudomonadati</taxon>
        <taxon>Bacteroidota</taxon>
        <taxon>Bacteroidia</taxon>
        <taxon>Bacteroidales</taxon>
        <taxon>Odoribacteraceae</taxon>
        <taxon>Odoribacter</taxon>
    </lineage>
</organism>
<keyword evidence="1 4" id="KW-0489">Methyltransferase</keyword>
<dbReference type="InterPro" id="IPR012327">
    <property type="entry name" value="MeTrfase_D12"/>
</dbReference>
<reference evidence="4 5" key="1">
    <citation type="submission" date="2018-08" db="EMBL/GenBank/DDBJ databases">
        <title>A genome reference for cultivated species of the human gut microbiota.</title>
        <authorList>
            <person name="Zou Y."/>
            <person name="Xue W."/>
            <person name="Luo G."/>
        </authorList>
    </citation>
    <scope>NUCLEOTIDE SEQUENCE [LARGE SCALE GENOMIC DNA]</scope>
    <source>
        <strain evidence="4 5">AF16-14</strain>
    </source>
</reference>
<dbReference type="GO" id="GO:0006298">
    <property type="term" value="P:mismatch repair"/>
    <property type="evidence" value="ECO:0007669"/>
    <property type="project" value="TreeGrafter"/>
</dbReference>
<comment type="caution">
    <text evidence="4">The sequence shown here is derived from an EMBL/GenBank/DDBJ whole genome shotgun (WGS) entry which is preliminary data.</text>
</comment>
<dbReference type="InterPro" id="IPR029063">
    <property type="entry name" value="SAM-dependent_MTases_sf"/>
</dbReference>
<name>A0A412TNJ8_9BACT</name>
<dbReference type="PIRSF" id="PIRSF000398">
    <property type="entry name" value="M_m6A_EcoRV"/>
    <property type="match status" value="1"/>
</dbReference>
<dbReference type="Proteomes" id="UP000284243">
    <property type="component" value="Unassembled WGS sequence"/>
</dbReference>
<dbReference type="GO" id="GO:0009007">
    <property type="term" value="F:site-specific DNA-methyltransferase (adenine-specific) activity"/>
    <property type="evidence" value="ECO:0007669"/>
    <property type="project" value="UniProtKB-EC"/>
</dbReference>
<evidence type="ECO:0000313" key="5">
    <source>
        <dbReference type="Proteomes" id="UP000284243"/>
    </source>
</evidence>
<dbReference type="GO" id="GO:0043565">
    <property type="term" value="F:sequence-specific DNA binding"/>
    <property type="evidence" value="ECO:0007669"/>
    <property type="project" value="TreeGrafter"/>
</dbReference>
<dbReference type="PANTHER" id="PTHR30481:SF2">
    <property type="entry name" value="SITE-SPECIFIC DNA-METHYLTRANSFERASE (ADENINE-SPECIFIC)"/>
    <property type="match status" value="1"/>
</dbReference>
<dbReference type="GO" id="GO:1904047">
    <property type="term" value="F:S-adenosyl-L-methionine binding"/>
    <property type="evidence" value="ECO:0007669"/>
    <property type="project" value="TreeGrafter"/>
</dbReference>
<dbReference type="EMBL" id="QRYC01000018">
    <property type="protein sequence ID" value="RGU55394.1"/>
    <property type="molecule type" value="Genomic_DNA"/>
</dbReference>
<dbReference type="Pfam" id="PF02086">
    <property type="entry name" value="MethyltransfD12"/>
    <property type="match status" value="1"/>
</dbReference>
<dbReference type="AlphaFoldDB" id="A0A412TNJ8"/>
<dbReference type="InterPro" id="IPR012263">
    <property type="entry name" value="M_m6A_EcoRV"/>
</dbReference>
<dbReference type="Gene3D" id="3.40.50.150">
    <property type="entry name" value="Vaccinia Virus protein VP39"/>
    <property type="match status" value="2"/>
</dbReference>
<protein>
    <submittedName>
        <fullName evidence="4">DNA adenine methylase</fullName>
    </submittedName>
</protein>
<dbReference type="PANTHER" id="PTHR30481">
    <property type="entry name" value="DNA ADENINE METHYLASE"/>
    <property type="match status" value="1"/>
</dbReference>
<gene>
    <name evidence="4" type="ORF">DWW57_12675</name>
</gene>